<dbReference type="EMBL" id="KI964903">
    <property type="protein sequence ID" value="EUC27596.1"/>
    <property type="molecule type" value="Genomic_DNA"/>
</dbReference>
<feature type="non-terminal residue" evidence="1">
    <location>
        <position position="1"/>
    </location>
</feature>
<gene>
    <name evidence="1" type="ORF">COCCADRAFT_111291</name>
</gene>
<dbReference type="RefSeq" id="XP_007718099.1">
    <property type="nucleotide sequence ID" value="XM_007719909.1"/>
</dbReference>
<sequence length="80" mass="9269">LLGSPYIKFIYILSLPLDKINKKILCFRRGFSILKGVNQQETSSDDDGSSEATRDITYEFNEFSNLIPQHKKKVNKQFLQ</sequence>
<evidence type="ECO:0000313" key="2">
    <source>
        <dbReference type="Proteomes" id="UP000053841"/>
    </source>
</evidence>
<dbReference type="Proteomes" id="UP000053841">
    <property type="component" value="Unassembled WGS sequence"/>
</dbReference>
<reference evidence="1 2" key="1">
    <citation type="journal article" date="2013" name="PLoS Genet.">
        <title>Comparative genome structure, secondary metabolite, and effector coding capacity across Cochliobolus pathogens.</title>
        <authorList>
            <person name="Condon B.J."/>
            <person name="Leng Y."/>
            <person name="Wu D."/>
            <person name="Bushley K.E."/>
            <person name="Ohm R.A."/>
            <person name="Otillar R."/>
            <person name="Martin J."/>
            <person name="Schackwitz W."/>
            <person name="Grimwood J."/>
            <person name="MohdZainudin N."/>
            <person name="Xue C."/>
            <person name="Wang R."/>
            <person name="Manning V.A."/>
            <person name="Dhillon B."/>
            <person name="Tu Z.J."/>
            <person name="Steffenson B.J."/>
            <person name="Salamov A."/>
            <person name="Sun H."/>
            <person name="Lowry S."/>
            <person name="LaButti K."/>
            <person name="Han J."/>
            <person name="Copeland A."/>
            <person name="Lindquist E."/>
            <person name="Barry K."/>
            <person name="Schmutz J."/>
            <person name="Baker S.E."/>
            <person name="Ciuffetti L.M."/>
            <person name="Grigoriev I.V."/>
            <person name="Zhong S."/>
            <person name="Turgeon B.G."/>
        </authorList>
    </citation>
    <scope>NUCLEOTIDE SEQUENCE [LARGE SCALE GENOMIC DNA]</scope>
    <source>
        <strain evidence="1 2">26-R-13</strain>
    </source>
</reference>
<organism evidence="1 2">
    <name type="scientific">Cochliobolus carbonum (strain 26-R-13)</name>
    <name type="common">Maize leaf spot fungus</name>
    <name type="synonym">Bipolaris zeicola</name>
    <dbReference type="NCBI Taxonomy" id="930089"/>
    <lineage>
        <taxon>Eukaryota</taxon>
        <taxon>Fungi</taxon>
        <taxon>Dikarya</taxon>
        <taxon>Ascomycota</taxon>
        <taxon>Pezizomycotina</taxon>
        <taxon>Dothideomycetes</taxon>
        <taxon>Pleosporomycetidae</taxon>
        <taxon>Pleosporales</taxon>
        <taxon>Pleosporineae</taxon>
        <taxon>Pleosporaceae</taxon>
        <taxon>Bipolaris</taxon>
    </lineage>
</organism>
<dbReference type="HOGENOM" id="CLU_196190_0_0_1"/>
<dbReference type="GeneID" id="19144265"/>
<dbReference type="OrthoDB" id="10274359at2759"/>
<accession>W6Y962</accession>
<dbReference type="KEGG" id="bze:COCCADRAFT_111291"/>
<name>W6Y962_COCC2</name>
<keyword evidence="2" id="KW-1185">Reference proteome</keyword>
<proteinExistence type="predicted"/>
<protein>
    <submittedName>
        <fullName evidence="1">Uncharacterized protein</fullName>
    </submittedName>
</protein>
<evidence type="ECO:0000313" key="1">
    <source>
        <dbReference type="EMBL" id="EUC27596.1"/>
    </source>
</evidence>
<dbReference type="AlphaFoldDB" id="W6Y962"/>